<name>A0A7I8DR24_9FIRM</name>
<dbReference type="KEGG" id="acht:bsdcttw_27520"/>
<keyword evidence="2" id="KW-1185">Reference proteome</keyword>
<reference evidence="1 2" key="1">
    <citation type="submission" date="2020-08" db="EMBL/GenBank/DDBJ databases">
        <title>Draft genome sequencing of an Anaerocolumna strain isolated from anoxic soil subjected to BSD treatment.</title>
        <authorList>
            <person name="Uek A."/>
            <person name="Tonouchi A."/>
        </authorList>
    </citation>
    <scope>NUCLEOTIDE SEQUENCE [LARGE SCALE GENOMIC DNA]</scope>
    <source>
        <strain evidence="1 2">CTTW</strain>
    </source>
</reference>
<dbReference type="RefSeq" id="WP_185255453.1">
    <property type="nucleotide sequence ID" value="NZ_AP023368.1"/>
</dbReference>
<dbReference type="AlphaFoldDB" id="A0A7I8DR24"/>
<sequence length="231" mass="25820">MNYLKKGISIFLGLILFFTVPVNNIFAAADNNLLLKPYVDELAKINKEFGTNYTFPTEENLLKNGSSIQEMTNFYQNMSMDEFDAYIRGLYNTDNSIIKSVQNTIIAENNFTESNIVSSTSSSTSTSTQKYFYGGQYNSNYLKITSTISNVNGTTYIYSSVDQYGQYHGSYPYYDPSVGLTQTFSTDRTKVSCTFKCVKYLSAYVQDGVIYNISCTFGAGQGDIYASSPIS</sequence>
<protein>
    <submittedName>
        <fullName evidence="1">Uncharacterized protein</fullName>
    </submittedName>
</protein>
<evidence type="ECO:0000313" key="2">
    <source>
        <dbReference type="Proteomes" id="UP000515703"/>
    </source>
</evidence>
<evidence type="ECO:0000313" key="1">
    <source>
        <dbReference type="EMBL" id="BCJ99711.1"/>
    </source>
</evidence>
<accession>A0A7I8DR24</accession>
<dbReference type="EMBL" id="AP023368">
    <property type="protein sequence ID" value="BCJ99711.1"/>
    <property type="molecule type" value="Genomic_DNA"/>
</dbReference>
<organism evidence="1 2">
    <name type="scientific">Anaerocolumna chitinilytica</name>
    <dbReference type="NCBI Taxonomy" id="1727145"/>
    <lineage>
        <taxon>Bacteria</taxon>
        <taxon>Bacillati</taxon>
        <taxon>Bacillota</taxon>
        <taxon>Clostridia</taxon>
        <taxon>Lachnospirales</taxon>
        <taxon>Lachnospiraceae</taxon>
        <taxon>Anaerocolumna</taxon>
    </lineage>
</organism>
<reference evidence="1 2" key="2">
    <citation type="submission" date="2020-08" db="EMBL/GenBank/DDBJ databases">
        <authorList>
            <person name="Ueki A."/>
            <person name="Tonouchi A."/>
        </authorList>
    </citation>
    <scope>NUCLEOTIDE SEQUENCE [LARGE SCALE GENOMIC DNA]</scope>
    <source>
        <strain evidence="1 2">CTTW</strain>
    </source>
</reference>
<proteinExistence type="predicted"/>
<gene>
    <name evidence="1" type="ORF">bsdcttw_27520</name>
</gene>
<dbReference type="Proteomes" id="UP000515703">
    <property type="component" value="Chromosome"/>
</dbReference>